<feature type="compositionally biased region" description="Pro residues" evidence="1">
    <location>
        <begin position="359"/>
        <end position="370"/>
    </location>
</feature>
<evidence type="ECO:0000313" key="3">
    <source>
        <dbReference type="Proteomes" id="UP000728185"/>
    </source>
</evidence>
<dbReference type="InterPro" id="IPR032675">
    <property type="entry name" value="LRR_dom_sf"/>
</dbReference>
<protein>
    <submittedName>
        <fullName evidence="2">Uncharacterized protein</fullName>
    </submittedName>
</protein>
<evidence type="ECO:0000313" key="2">
    <source>
        <dbReference type="EMBL" id="KAA0186342.1"/>
    </source>
</evidence>
<gene>
    <name evidence="2" type="ORF">FBUS_01804</name>
</gene>
<dbReference type="EMBL" id="LUCM01009820">
    <property type="protein sequence ID" value="KAA0186342.1"/>
    <property type="molecule type" value="Genomic_DNA"/>
</dbReference>
<comment type="caution">
    <text evidence="2">The sequence shown here is derived from an EMBL/GenBank/DDBJ whole genome shotgun (WGS) entry which is preliminary data.</text>
</comment>
<dbReference type="Gene3D" id="3.80.10.10">
    <property type="entry name" value="Ribonuclease Inhibitor"/>
    <property type="match status" value="2"/>
</dbReference>
<dbReference type="GO" id="GO:0019005">
    <property type="term" value="C:SCF ubiquitin ligase complex"/>
    <property type="evidence" value="ECO:0007669"/>
    <property type="project" value="TreeGrafter"/>
</dbReference>
<evidence type="ECO:0000256" key="1">
    <source>
        <dbReference type="SAM" id="MobiDB-lite"/>
    </source>
</evidence>
<accession>A0A8E0RSD2</accession>
<dbReference type="PANTHER" id="PTHR13318">
    <property type="entry name" value="PARTNER OF PAIRED, ISOFORM B-RELATED"/>
    <property type="match status" value="1"/>
</dbReference>
<keyword evidence="3" id="KW-1185">Reference proteome</keyword>
<feature type="region of interest" description="Disordered" evidence="1">
    <location>
        <begin position="350"/>
        <end position="387"/>
    </location>
</feature>
<dbReference type="GO" id="GO:0031146">
    <property type="term" value="P:SCF-dependent proteasomal ubiquitin-dependent protein catabolic process"/>
    <property type="evidence" value="ECO:0007669"/>
    <property type="project" value="TreeGrafter"/>
</dbReference>
<dbReference type="AlphaFoldDB" id="A0A8E0RSD2"/>
<dbReference type="PANTHER" id="PTHR13318:SF190">
    <property type="entry name" value="PARTNER OF PAIRED, ISOFORM B"/>
    <property type="match status" value="1"/>
</dbReference>
<dbReference type="SUPFAM" id="SSF52047">
    <property type="entry name" value="RNI-like"/>
    <property type="match status" value="1"/>
</dbReference>
<sequence length="938" mass="104171">MGFDVYDIERAYFGGHKTLESIIDFISGVNVPENDSHGCDRLRLRGAEGTRRTISGFDYPFDFSVISLLPSNVIFVVFNSQPVCVNLSDLHWTSEGETSNLDPVADTLNNSPEEPVRSKVPAASVLQRFDFEQRESRKINEKLRKEKFLEKQERERLLSEVAADREARRQAHYPVISSSSHQPVISTAHTNAHEQSESQNKIKVKIILFDRPKVPFVIDLNPSDAYADLLSTVQPLLAANPPDANIPGTDILHTTDITLQTLNRHLQSLSMTDRCIRMIVHTWPRRELAHPSDNASNPDPAVLTQRLAEMQITNGTIISVRHVNCPFQTKLMEQIGALSDLHPRTGQEFITPVSLPSEDPQPSPPHPQPIAPGLEAEDEDFPMEPVFGDDSVERLQFPGQGQQLHPRPPGNALPISALSVQDNVRRAALSLAERLHTAPTVPVPFSQVSESLSWGQVPTLVKLCLNAIRAWITQYAEAFSAARLGLINEVDPRQMVGGRTNASQQSDDAVIHRRRLELWVAHHLSGIRWPDILGQQLIQSLVDEKCFTARTAVLLRNCVSTLDLRHYILTSTELIQCLADRWTGLVGLYLDSDHPFQIATEGIFALKRLQNLISLSLCGLHSVNDETLPYLLALQKLETLRLSGTKVSDSGWIDAWKAEQSSPHSEQKCVVQLELNGMGSLLTDSGLSAIVRLFPRLQSLCIARSNITGNTLDESVLPPPNLMKLDVSGCVQMRSLPKTVLPSASLKIPCDDYHLPGIRLLAIGHCEHLDLSKVLSQIKGHPICRLDGIFTIPSLDSALLRRVFSSGFPFTEVSLTGCNFDWFRSDPSILADILHNLTSTNALTQLSLPLRPVAIAQNEEVQLRICDGLSRLKHCEKLVDLDLGAQIIGQQEFDSLLVALQSLRRLVRLSVTDLPRLEGSTNTKRFQAFETSGSSHIP</sequence>
<reference evidence="2" key="1">
    <citation type="submission" date="2019-05" db="EMBL/GenBank/DDBJ databases">
        <title>Annotation for the trematode Fasciolopsis buski.</title>
        <authorList>
            <person name="Choi Y.-J."/>
        </authorList>
    </citation>
    <scope>NUCLEOTIDE SEQUENCE</scope>
    <source>
        <strain evidence="2">HT</strain>
        <tissue evidence="2">Whole worm</tissue>
    </source>
</reference>
<dbReference type="OrthoDB" id="6271780at2759"/>
<dbReference type="Proteomes" id="UP000728185">
    <property type="component" value="Unassembled WGS sequence"/>
</dbReference>
<name>A0A8E0RSD2_9TREM</name>
<organism evidence="2 3">
    <name type="scientific">Fasciolopsis buskii</name>
    <dbReference type="NCBI Taxonomy" id="27845"/>
    <lineage>
        <taxon>Eukaryota</taxon>
        <taxon>Metazoa</taxon>
        <taxon>Spiralia</taxon>
        <taxon>Lophotrochozoa</taxon>
        <taxon>Platyhelminthes</taxon>
        <taxon>Trematoda</taxon>
        <taxon>Digenea</taxon>
        <taxon>Plagiorchiida</taxon>
        <taxon>Echinostomata</taxon>
        <taxon>Echinostomatoidea</taxon>
        <taxon>Fasciolidae</taxon>
        <taxon>Fasciolopsis</taxon>
    </lineage>
</organism>
<proteinExistence type="predicted"/>